<dbReference type="AlphaFoldDB" id="A0A2B4RFV3"/>
<comment type="caution">
    <text evidence="1">The sequence shown here is derived from an EMBL/GenBank/DDBJ whole genome shotgun (WGS) entry which is preliminary data.</text>
</comment>
<evidence type="ECO:0000313" key="1">
    <source>
        <dbReference type="EMBL" id="PFX15713.1"/>
    </source>
</evidence>
<name>A0A2B4RFV3_STYPI</name>
<keyword evidence="2" id="KW-1185">Reference proteome</keyword>
<dbReference type="Proteomes" id="UP000225706">
    <property type="component" value="Unassembled WGS sequence"/>
</dbReference>
<dbReference type="EMBL" id="LSMT01000619">
    <property type="protein sequence ID" value="PFX15713.1"/>
    <property type="molecule type" value="Genomic_DNA"/>
</dbReference>
<gene>
    <name evidence="1" type="ORF">AWC38_SpisGene20061</name>
</gene>
<evidence type="ECO:0000313" key="2">
    <source>
        <dbReference type="Proteomes" id="UP000225706"/>
    </source>
</evidence>
<organism evidence="1 2">
    <name type="scientific">Stylophora pistillata</name>
    <name type="common">Smooth cauliflower coral</name>
    <dbReference type="NCBI Taxonomy" id="50429"/>
    <lineage>
        <taxon>Eukaryota</taxon>
        <taxon>Metazoa</taxon>
        <taxon>Cnidaria</taxon>
        <taxon>Anthozoa</taxon>
        <taxon>Hexacorallia</taxon>
        <taxon>Scleractinia</taxon>
        <taxon>Astrocoeniina</taxon>
        <taxon>Pocilloporidae</taxon>
        <taxon>Stylophora</taxon>
    </lineage>
</organism>
<proteinExistence type="predicted"/>
<protein>
    <submittedName>
        <fullName evidence="1">Uncharacterized protein</fullName>
    </submittedName>
</protein>
<reference evidence="2" key="1">
    <citation type="journal article" date="2017" name="bioRxiv">
        <title>Comparative analysis of the genomes of Stylophora pistillata and Acropora digitifera provides evidence for extensive differences between species of corals.</title>
        <authorList>
            <person name="Voolstra C.R."/>
            <person name="Li Y."/>
            <person name="Liew Y.J."/>
            <person name="Baumgarten S."/>
            <person name="Zoccola D."/>
            <person name="Flot J.-F."/>
            <person name="Tambutte S."/>
            <person name="Allemand D."/>
            <person name="Aranda M."/>
        </authorList>
    </citation>
    <scope>NUCLEOTIDE SEQUENCE [LARGE SCALE GENOMIC DNA]</scope>
</reference>
<accession>A0A2B4RFV3</accession>
<sequence>MANKTTALRFRPWSASVGLIGLMYDLRLTANAKDLEYDLDSLEEMMVIRQAPPPEPTQAQREVLLAFQKYLELLKADVKPSAMINELEEAPDKALGMLEELLTIKPFYNMSNIVNATHYLEITILHSIPPPKKRKTGTRYFIIHVSQEAQSTHVLKSELHARDPFFLAATVNSYVEHNPHLAGMALDELLYIVRENADSDDLRRITRHVKDCIRMMDLIEDSSTLDKRYVELMFKLLAYVQECERECVYQEKEEEEQRVRLAPTKTPKTTKTPPPALLEPFREHLIRMTLADK</sequence>